<reference evidence="1 3" key="1">
    <citation type="submission" date="2010-03" db="EMBL/GenBank/DDBJ databases">
        <title>The genome sequence of Clostridiales sp. SSC/2.</title>
        <authorList>
            <consortium name="metaHIT consortium -- http://www.metahit.eu/"/>
            <person name="Pajon A."/>
            <person name="Turner K."/>
            <person name="Parkhill J."/>
            <person name="Duncan S."/>
            <person name="Flint H."/>
        </authorList>
    </citation>
    <scope>NUCLEOTIDE SEQUENCE [LARGE SCALE GENOMIC DNA]</scope>
    <source>
        <strain evidence="1 3">SSC/2</strain>
    </source>
</reference>
<reference evidence="2 4" key="3">
    <citation type="submission" date="2015-09" db="EMBL/GenBank/DDBJ databases">
        <authorList>
            <consortium name="Pathogen Informatics"/>
        </authorList>
    </citation>
    <scope>NUCLEOTIDE SEQUENCE [LARGE SCALE GENOMIC DNA]</scope>
    <source>
        <strain evidence="2 4">2789STDY5834959</strain>
    </source>
</reference>
<evidence type="ECO:0000313" key="1">
    <source>
        <dbReference type="EMBL" id="CBL39900.1"/>
    </source>
</evidence>
<dbReference type="KEGG" id="bprl:CL2_31410"/>
<dbReference type="PATRIC" id="fig|245018.3.peg.536"/>
<sequence length="91" mass="9824">MQRNGRKNFIRAIEQISKGNQSAADVVAELGTMKDGGILPDSYPEGAEPDDDFLMLSDAKVSDGDRVLLIWTDAEEIVVIGKVEGDEEDAG</sequence>
<dbReference type="Proteomes" id="UP000095553">
    <property type="component" value="Unassembled WGS sequence"/>
</dbReference>
<dbReference type="Proteomes" id="UP000008960">
    <property type="component" value="Chromosome"/>
</dbReference>
<organism evidence="1 3">
    <name type="scientific">Anaerostipes hadrus</name>
    <dbReference type="NCBI Taxonomy" id="649756"/>
    <lineage>
        <taxon>Bacteria</taxon>
        <taxon>Bacillati</taxon>
        <taxon>Bacillota</taxon>
        <taxon>Clostridia</taxon>
        <taxon>Lachnospirales</taxon>
        <taxon>Lachnospiraceae</taxon>
        <taxon>Anaerostipes</taxon>
    </lineage>
</organism>
<dbReference type="AlphaFoldDB" id="D4MWY4"/>
<evidence type="ECO:0000313" key="3">
    <source>
        <dbReference type="Proteomes" id="UP000008960"/>
    </source>
</evidence>
<reference evidence="1 3" key="2">
    <citation type="submission" date="2010-03" db="EMBL/GenBank/DDBJ databases">
        <authorList>
            <person name="Pajon A."/>
        </authorList>
    </citation>
    <scope>NUCLEOTIDE SEQUENCE [LARGE SCALE GENOMIC DNA]</scope>
    <source>
        <strain evidence="1 3">SSC/2</strain>
    </source>
</reference>
<proteinExistence type="predicted"/>
<dbReference type="EMBL" id="CYXY01000004">
    <property type="protein sequence ID" value="CUM83315.1"/>
    <property type="molecule type" value="Genomic_DNA"/>
</dbReference>
<gene>
    <name evidence="1" type="ORF">CL2_31410</name>
    <name evidence="2" type="ORF">ERS852571_00846</name>
</gene>
<accession>D4MWY4</accession>
<dbReference type="EMBL" id="FP929061">
    <property type="protein sequence ID" value="CBL39900.1"/>
    <property type="molecule type" value="Genomic_DNA"/>
</dbReference>
<evidence type="ECO:0000313" key="4">
    <source>
        <dbReference type="Proteomes" id="UP000095553"/>
    </source>
</evidence>
<name>D4MWY4_ANAHA</name>
<dbReference type="RefSeq" id="WP_009203412.1">
    <property type="nucleotide sequence ID" value="NC_021016.1"/>
</dbReference>
<protein>
    <submittedName>
        <fullName evidence="1">Uncharacterized protein</fullName>
    </submittedName>
</protein>
<evidence type="ECO:0000313" key="2">
    <source>
        <dbReference type="EMBL" id="CUM83315.1"/>
    </source>
</evidence>